<keyword evidence="8 16" id="KW-0732">Signal</keyword>
<evidence type="ECO:0000313" key="18">
    <source>
        <dbReference type="EMBL" id="KFH46741.1"/>
    </source>
</evidence>
<comment type="caution">
    <text evidence="18">The sequence shown here is derived from an EMBL/GenBank/DDBJ whole genome shotgun (WGS) entry which is preliminary data.</text>
</comment>
<dbReference type="GO" id="GO:0098552">
    <property type="term" value="C:side of membrane"/>
    <property type="evidence" value="ECO:0007669"/>
    <property type="project" value="UniProtKB-KW"/>
</dbReference>
<evidence type="ECO:0000256" key="6">
    <source>
        <dbReference type="ARBA" id="ARBA00022622"/>
    </source>
</evidence>
<evidence type="ECO:0000256" key="11">
    <source>
        <dbReference type="ARBA" id="ARBA00023157"/>
    </source>
</evidence>
<dbReference type="OrthoDB" id="2496787at2759"/>
<comment type="similarity">
    <text evidence="13">Belongs to the SAT4 family.</text>
</comment>
<dbReference type="GO" id="GO:0005576">
    <property type="term" value="C:extracellular region"/>
    <property type="evidence" value="ECO:0007669"/>
    <property type="project" value="UniProtKB-SubCell"/>
</dbReference>
<feature type="transmembrane region" description="Helical" evidence="15">
    <location>
        <begin position="237"/>
        <end position="261"/>
    </location>
</feature>
<keyword evidence="12" id="KW-0449">Lipoprotein</keyword>
<evidence type="ECO:0000256" key="7">
    <source>
        <dbReference type="ARBA" id="ARBA00022692"/>
    </source>
</evidence>
<feature type="transmembrane region" description="Helical" evidence="15">
    <location>
        <begin position="360"/>
        <end position="390"/>
    </location>
</feature>
<evidence type="ECO:0000256" key="8">
    <source>
        <dbReference type="ARBA" id="ARBA00022729"/>
    </source>
</evidence>
<evidence type="ECO:0000313" key="19">
    <source>
        <dbReference type="Proteomes" id="UP000029964"/>
    </source>
</evidence>
<keyword evidence="11" id="KW-1015">Disulfide bond</keyword>
<evidence type="ECO:0000256" key="12">
    <source>
        <dbReference type="ARBA" id="ARBA00023288"/>
    </source>
</evidence>
<evidence type="ECO:0000256" key="16">
    <source>
        <dbReference type="SAM" id="SignalP"/>
    </source>
</evidence>
<proteinExistence type="inferred from homology"/>
<keyword evidence="7 15" id="KW-0812">Transmembrane</keyword>
<feature type="signal peptide" evidence="16">
    <location>
        <begin position="1"/>
        <end position="24"/>
    </location>
</feature>
<dbReference type="EMBL" id="JPKY01000016">
    <property type="protein sequence ID" value="KFH46741.1"/>
    <property type="molecule type" value="Genomic_DNA"/>
</dbReference>
<keyword evidence="5" id="KW-0964">Secreted</keyword>
<sequence>MRPGGQLACQLALLLSLTAAGSRAAMDVAEAISKLPSCATECFASAISSSSCGLDLSCICNDEDLYKSTQSCVLDACSVLDGLEAARIEADICERPYRSRRTGLLLVLIIYIPAWFCPWLRLYSRWMTTNGFAVDDWLMLACGIIYTPFLIMGQYGMCSGRRLSLLGNVADMSTLAGLRAFGVDTWTVSTESITRGLELFYVDESFYLVLLCLTKVSVLCFYLRIFPNQRFHYAARATMAFVILPTVIFTFMQIFQCFPVRYAWEGWFDDSRSGHCLNVNLLAYTAAAFSIAQDLVILLLPLPLVLGLHAGIRTKAGIIFMFSLGIFILVTSCVRLRYVISFGHTVNPSWDFYDTLLWSGLEVAVSIIVACLPALRVLLVGVLPGIFSFVSGGEHTSRGRYVKETGFSSGSGRNGGGGGGSAAARGSRRRKSMVFFSSKDREEDGNESQIELGLQLGDKMRGEVQTEISGPPRDVEEQEDEGIRINTITTTRVDVND</sequence>
<keyword evidence="6" id="KW-0336">GPI-anchor</keyword>
<feature type="region of interest" description="Disordered" evidence="14">
    <location>
        <begin position="462"/>
        <end position="481"/>
    </location>
</feature>
<evidence type="ECO:0000256" key="3">
    <source>
        <dbReference type="ARBA" id="ARBA00004613"/>
    </source>
</evidence>
<feature type="transmembrane region" description="Helical" evidence="15">
    <location>
        <begin position="281"/>
        <end position="306"/>
    </location>
</feature>
<feature type="domain" description="CFEM" evidence="17">
    <location>
        <begin position="31"/>
        <end position="94"/>
    </location>
</feature>
<feature type="transmembrane region" description="Helical" evidence="15">
    <location>
        <begin position="103"/>
        <end position="124"/>
    </location>
</feature>
<evidence type="ECO:0000256" key="13">
    <source>
        <dbReference type="ARBA" id="ARBA00038359"/>
    </source>
</evidence>
<evidence type="ECO:0000256" key="14">
    <source>
        <dbReference type="SAM" id="MobiDB-lite"/>
    </source>
</evidence>
<evidence type="ECO:0000256" key="15">
    <source>
        <dbReference type="SAM" id="Phobius"/>
    </source>
</evidence>
<feature type="transmembrane region" description="Helical" evidence="15">
    <location>
        <begin position="136"/>
        <end position="157"/>
    </location>
</feature>
<feature type="transmembrane region" description="Helical" evidence="15">
    <location>
        <begin position="318"/>
        <end position="340"/>
    </location>
</feature>
<dbReference type="InterPro" id="IPR049326">
    <property type="entry name" value="Rhodopsin_dom_fungi"/>
</dbReference>
<dbReference type="InterPro" id="IPR052337">
    <property type="entry name" value="SAT4-like"/>
</dbReference>
<keyword evidence="10 15" id="KW-0472">Membrane</keyword>
<accession>A0A086TBK9</accession>
<dbReference type="Pfam" id="PF20684">
    <property type="entry name" value="Fung_rhodopsin"/>
    <property type="match status" value="1"/>
</dbReference>
<dbReference type="PANTHER" id="PTHR33048:SF47">
    <property type="entry name" value="INTEGRAL MEMBRANE PROTEIN-RELATED"/>
    <property type="match status" value="1"/>
</dbReference>
<keyword evidence="6" id="KW-0325">Glycoprotein</keyword>
<gene>
    <name evidence="18" type="ORF">ACRE_024290</name>
</gene>
<evidence type="ECO:0000256" key="10">
    <source>
        <dbReference type="ARBA" id="ARBA00023136"/>
    </source>
</evidence>
<dbReference type="Proteomes" id="UP000029964">
    <property type="component" value="Unassembled WGS sequence"/>
</dbReference>
<evidence type="ECO:0000256" key="9">
    <source>
        <dbReference type="ARBA" id="ARBA00022989"/>
    </source>
</evidence>
<reference evidence="19" key="1">
    <citation type="journal article" date="2014" name="Genome Announc.">
        <title>Genome sequence and annotation of Acremonium chrysogenum, producer of the beta-lactam antibiotic cephalosporin C.</title>
        <authorList>
            <person name="Terfehr D."/>
            <person name="Dahlmann T.A."/>
            <person name="Specht T."/>
            <person name="Zadra I."/>
            <person name="Kuernsteiner H."/>
            <person name="Kueck U."/>
        </authorList>
    </citation>
    <scope>NUCLEOTIDE SEQUENCE [LARGE SCALE GENOMIC DNA]</scope>
    <source>
        <strain evidence="19">ATCC 11550 / CBS 779.69 / DSM 880 / IAM 14645 / JCM 23072 / IMI 49137</strain>
    </source>
</reference>
<feature type="compositionally biased region" description="Gly residues" evidence="14">
    <location>
        <begin position="412"/>
        <end position="421"/>
    </location>
</feature>
<dbReference type="AlphaFoldDB" id="A0A086TBK9"/>
<evidence type="ECO:0000256" key="2">
    <source>
        <dbReference type="ARBA" id="ARBA00004589"/>
    </source>
</evidence>
<dbReference type="PANTHER" id="PTHR33048">
    <property type="entry name" value="PTH11-LIKE INTEGRAL MEMBRANE PROTEIN (AFU_ORTHOLOGUE AFUA_5G11245)"/>
    <property type="match status" value="1"/>
</dbReference>
<organism evidence="18 19">
    <name type="scientific">Hapsidospora chrysogenum (strain ATCC 11550 / CBS 779.69 / DSM 880 / IAM 14645 / JCM 23072 / IMI 49137)</name>
    <name type="common">Acremonium chrysogenum</name>
    <dbReference type="NCBI Taxonomy" id="857340"/>
    <lineage>
        <taxon>Eukaryota</taxon>
        <taxon>Fungi</taxon>
        <taxon>Dikarya</taxon>
        <taxon>Ascomycota</taxon>
        <taxon>Pezizomycotina</taxon>
        <taxon>Sordariomycetes</taxon>
        <taxon>Hypocreomycetidae</taxon>
        <taxon>Hypocreales</taxon>
        <taxon>Bionectriaceae</taxon>
        <taxon>Hapsidospora</taxon>
    </lineage>
</organism>
<comment type="subcellular location">
    <subcellularLocation>
        <location evidence="2">Membrane</location>
        <topology evidence="2">Lipid-anchor</topology>
        <topology evidence="2">GPI-anchor</topology>
    </subcellularLocation>
    <subcellularLocation>
        <location evidence="1">Membrane</location>
        <topology evidence="1">Multi-pass membrane protein</topology>
    </subcellularLocation>
    <subcellularLocation>
        <location evidence="3">Secreted</location>
    </subcellularLocation>
</comment>
<evidence type="ECO:0000256" key="4">
    <source>
        <dbReference type="ARBA" id="ARBA00010031"/>
    </source>
</evidence>
<name>A0A086TBK9_HAPC1</name>
<feature type="region of interest" description="Disordered" evidence="14">
    <location>
        <begin position="402"/>
        <end position="456"/>
    </location>
</feature>
<comment type="similarity">
    <text evidence="4">Belongs to the RBT5 family.</text>
</comment>
<feature type="chain" id="PRO_5001815494" description="CFEM domain-containing protein" evidence="16">
    <location>
        <begin position="25"/>
        <end position="497"/>
    </location>
</feature>
<dbReference type="SMART" id="SM00747">
    <property type="entry name" value="CFEM"/>
    <property type="match status" value="1"/>
</dbReference>
<keyword evidence="9 15" id="KW-1133">Transmembrane helix</keyword>
<dbReference type="Pfam" id="PF05730">
    <property type="entry name" value="CFEM"/>
    <property type="match status" value="1"/>
</dbReference>
<dbReference type="HOGENOM" id="CLU_028200_6_3_1"/>
<dbReference type="InterPro" id="IPR008427">
    <property type="entry name" value="Extracellular_membr_CFEM_dom"/>
</dbReference>
<keyword evidence="19" id="KW-1185">Reference proteome</keyword>
<protein>
    <recommendedName>
        <fullName evidence="17">CFEM domain-containing protein</fullName>
    </recommendedName>
</protein>
<evidence type="ECO:0000259" key="17">
    <source>
        <dbReference type="SMART" id="SM00747"/>
    </source>
</evidence>
<evidence type="ECO:0000256" key="1">
    <source>
        <dbReference type="ARBA" id="ARBA00004141"/>
    </source>
</evidence>
<feature type="transmembrane region" description="Helical" evidence="15">
    <location>
        <begin position="205"/>
        <end position="225"/>
    </location>
</feature>
<evidence type="ECO:0000256" key="5">
    <source>
        <dbReference type="ARBA" id="ARBA00022525"/>
    </source>
</evidence>